<dbReference type="AlphaFoldDB" id="A0A3N4JN17"/>
<evidence type="ECO:0000313" key="3">
    <source>
        <dbReference type="Proteomes" id="UP000276215"/>
    </source>
</evidence>
<feature type="domain" description="F-box" evidence="1">
    <location>
        <begin position="1"/>
        <end position="49"/>
    </location>
</feature>
<evidence type="ECO:0000313" key="2">
    <source>
        <dbReference type="EMBL" id="RPA99645.1"/>
    </source>
</evidence>
<dbReference type="OrthoDB" id="2322499at2759"/>
<name>A0A3N4JN17_9PEZI</name>
<dbReference type="EMBL" id="ML120386">
    <property type="protein sequence ID" value="RPA99645.1"/>
    <property type="molecule type" value="Genomic_DNA"/>
</dbReference>
<keyword evidence="3" id="KW-1185">Reference proteome</keyword>
<proteinExistence type="predicted"/>
<dbReference type="Gene3D" id="1.25.40.20">
    <property type="entry name" value="Ankyrin repeat-containing domain"/>
    <property type="match status" value="1"/>
</dbReference>
<sequence length="188" mass="21128">MSLIKLPHELLFEVASHLHPKDIVTPLRTCRGLASCLHAALTDSIFRVRSPVVARRALFSAVQRLDKRRVKELLSRGIQVIAENQNGSDRLICEAMISESKEAVILLLECGLRTDVLDVQGNTVILYAAISQRWDLLELIFEWPGVLDGIEKLDKNEDAMGEALYAIISSEREDLSWKVLNLVNDNIL</sequence>
<dbReference type="InterPro" id="IPR036770">
    <property type="entry name" value="Ankyrin_rpt-contain_sf"/>
</dbReference>
<dbReference type="CDD" id="cd09917">
    <property type="entry name" value="F-box_SF"/>
    <property type="match status" value="1"/>
</dbReference>
<dbReference type="SUPFAM" id="SSF81383">
    <property type="entry name" value="F-box domain"/>
    <property type="match status" value="1"/>
</dbReference>
<organism evidence="2 3">
    <name type="scientific">Choiromyces venosus 120613-1</name>
    <dbReference type="NCBI Taxonomy" id="1336337"/>
    <lineage>
        <taxon>Eukaryota</taxon>
        <taxon>Fungi</taxon>
        <taxon>Dikarya</taxon>
        <taxon>Ascomycota</taxon>
        <taxon>Pezizomycotina</taxon>
        <taxon>Pezizomycetes</taxon>
        <taxon>Pezizales</taxon>
        <taxon>Tuberaceae</taxon>
        <taxon>Choiromyces</taxon>
    </lineage>
</organism>
<dbReference type="SUPFAM" id="SSF48403">
    <property type="entry name" value="Ankyrin repeat"/>
    <property type="match status" value="1"/>
</dbReference>
<accession>A0A3N4JN17</accession>
<dbReference type="PROSITE" id="PS50181">
    <property type="entry name" value="FBOX"/>
    <property type="match status" value="1"/>
</dbReference>
<dbReference type="InterPro" id="IPR036047">
    <property type="entry name" value="F-box-like_dom_sf"/>
</dbReference>
<dbReference type="InterPro" id="IPR001810">
    <property type="entry name" value="F-box_dom"/>
</dbReference>
<gene>
    <name evidence="2" type="ORF">L873DRAFT_1806556</name>
</gene>
<reference evidence="2 3" key="1">
    <citation type="journal article" date="2018" name="Nat. Ecol. Evol.">
        <title>Pezizomycetes genomes reveal the molecular basis of ectomycorrhizal truffle lifestyle.</title>
        <authorList>
            <person name="Murat C."/>
            <person name="Payen T."/>
            <person name="Noel B."/>
            <person name="Kuo A."/>
            <person name="Morin E."/>
            <person name="Chen J."/>
            <person name="Kohler A."/>
            <person name="Krizsan K."/>
            <person name="Balestrini R."/>
            <person name="Da Silva C."/>
            <person name="Montanini B."/>
            <person name="Hainaut M."/>
            <person name="Levati E."/>
            <person name="Barry K.W."/>
            <person name="Belfiori B."/>
            <person name="Cichocki N."/>
            <person name="Clum A."/>
            <person name="Dockter R.B."/>
            <person name="Fauchery L."/>
            <person name="Guy J."/>
            <person name="Iotti M."/>
            <person name="Le Tacon F."/>
            <person name="Lindquist E.A."/>
            <person name="Lipzen A."/>
            <person name="Malagnac F."/>
            <person name="Mello A."/>
            <person name="Molinier V."/>
            <person name="Miyauchi S."/>
            <person name="Poulain J."/>
            <person name="Riccioni C."/>
            <person name="Rubini A."/>
            <person name="Sitrit Y."/>
            <person name="Splivallo R."/>
            <person name="Traeger S."/>
            <person name="Wang M."/>
            <person name="Zifcakova L."/>
            <person name="Wipf D."/>
            <person name="Zambonelli A."/>
            <person name="Paolocci F."/>
            <person name="Nowrousian M."/>
            <person name="Ottonello S."/>
            <person name="Baldrian P."/>
            <person name="Spatafora J.W."/>
            <person name="Henrissat B."/>
            <person name="Nagy L.G."/>
            <person name="Aury J.M."/>
            <person name="Wincker P."/>
            <person name="Grigoriev I.V."/>
            <person name="Bonfante P."/>
            <person name="Martin F.M."/>
        </authorList>
    </citation>
    <scope>NUCLEOTIDE SEQUENCE [LARGE SCALE GENOMIC DNA]</scope>
    <source>
        <strain evidence="2 3">120613-1</strain>
    </source>
</reference>
<protein>
    <recommendedName>
        <fullName evidence="1">F-box domain-containing protein</fullName>
    </recommendedName>
</protein>
<evidence type="ECO:0000259" key="1">
    <source>
        <dbReference type="PROSITE" id="PS50181"/>
    </source>
</evidence>
<dbReference type="Proteomes" id="UP000276215">
    <property type="component" value="Unassembled WGS sequence"/>
</dbReference>